<dbReference type="GeneID" id="28980196"/>
<evidence type="ECO:0000256" key="1">
    <source>
        <dbReference type="SAM" id="SignalP"/>
    </source>
</evidence>
<dbReference type="EMBL" id="KQ087182">
    <property type="protein sequence ID" value="KLT45175.1"/>
    <property type="molecule type" value="Genomic_DNA"/>
</dbReference>
<gene>
    <name evidence="3" type="ORF">CC85DRAFT_151830</name>
</gene>
<proteinExistence type="predicted"/>
<keyword evidence="4" id="KW-1185">Reference proteome</keyword>
<protein>
    <recommendedName>
        <fullName evidence="2">DUF1996 domain-containing protein</fullName>
    </recommendedName>
</protein>
<dbReference type="PANTHER" id="PTHR43662:SF3">
    <property type="entry name" value="DOMAIN PROTEIN, PUTATIVE (AFU_ORTHOLOGUE AFUA_6G11970)-RELATED"/>
    <property type="match status" value="1"/>
</dbReference>
<dbReference type="OrthoDB" id="74764at2759"/>
<dbReference type="Pfam" id="PF09362">
    <property type="entry name" value="DUF1996"/>
    <property type="match status" value="1"/>
</dbReference>
<keyword evidence="1" id="KW-0732">Signal</keyword>
<feature type="domain" description="DUF1996" evidence="2">
    <location>
        <begin position="38"/>
        <end position="277"/>
    </location>
</feature>
<feature type="signal peptide" evidence="1">
    <location>
        <begin position="1"/>
        <end position="17"/>
    </location>
</feature>
<reference evidence="3 4" key="1">
    <citation type="submission" date="2015-03" db="EMBL/GenBank/DDBJ databases">
        <title>Genomics and transcriptomics of the oil-accumulating basidiomycete yeast T. oleaginosus allow insights into substrate utilization and the diverse evolutionary trajectories of mating systems in fungi.</title>
        <authorList>
            <consortium name="DOE Joint Genome Institute"/>
            <person name="Kourist R."/>
            <person name="Kracht O."/>
            <person name="Bracharz F."/>
            <person name="Lipzen A."/>
            <person name="Nolan M."/>
            <person name="Ohm R."/>
            <person name="Grigoriev I."/>
            <person name="Sun S."/>
            <person name="Heitman J."/>
            <person name="Bruck T."/>
            <person name="Nowrousian M."/>
        </authorList>
    </citation>
    <scope>NUCLEOTIDE SEQUENCE [LARGE SCALE GENOMIC DNA]</scope>
    <source>
        <strain evidence="3 4">IBC0246</strain>
    </source>
</reference>
<sequence>MLATLVAALGLAGSASAQAFPDHTIITNISPIMMGRIDPIIDPGKVGAHVHTVLGASNFRSELNTPQEMLNAQCTTAAVTADKSNYWTPTLYYMHDNGTYEAMSPFNTRIYYFTTNETNMNPFPPGLRIVAGTAMSRDLSDVRMRGVELHCGDKPDLFHPWLPNGTTHPNGCNDLHVGIRFPSCGLANGALDSENHFDHMTWPVESLDYGPEGPKYNPNGPLCPPSHPIKYPTIFLQAFYKFEEKHGRPWRAGKNNVVFSNGDMLGPSFHGDFVNGWDPTVLTNFVKQCNTPNGAQDKPQNCPAWAPSFNQEASRQCAYQGMLPAEDIGLYRAINELPGCNPLWPADGPVQRERCSKPDPGFAGPNRFIGIGNERRIPVYLPNAGNYTEML</sequence>
<dbReference type="InterPro" id="IPR018535">
    <property type="entry name" value="DUF1996"/>
</dbReference>
<dbReference type="STRING" id="879819.A0A0J0XVQ9"/>
<accession>A0A0J0XVQ9</accession>
<name>A0A0J0XVQ9_9TREE</name>
<organism evidence="3 4">
    <name type="scientific">Cutaneotrichosporon oleaginosum</name>
    <dbReference type="NCBI Taxonomy" id="879819"/>
    <lineage>
        <taxon>Eukaryota</taxon>
        <taxon>Fungi</taxon>
        <taxon>Dikarya</taxon>
        <taxon>Basidiomycota</taxon>
        <taxon>Agaricomycotina</taxon>
        <taxon>Tremellomycetes</taxon>
        <taxon>Trichosporonales</taxon>
        <taxon>Trichosporonaceae</taxon>
        <taxon>Cutaneotrichosporon</taxon>
    </lineage>
</organism>
<feature type="chain" id="PRO_5005245670" description="DUF1996 domain-containing protein" evidence="1">
    <location>
        <begin position="18"/>
        <end position="391"/>
    </location>
</feature>
<evidence type="ECO:0000313" key="4">
    <source>
        <dbReference type="Proteomes" id="UP000053611"/>
    </source>
</evidence>
<evidence type="ECO:0000313" key="3">
    <source>
        <dbReference type="EMBL" id="KLT45175.1"/>
    </source>
</evidence>
<evidence type="ECO:0000259" key="2">
    <source>
        <dbReference type="Pfam" id="PF09362"/>
    </source>
</evidence>
<dbReference type="Proteomes" id="UP000053611">
    <property type="component" value="Unassembled WGS sequence"/>
</dbReference>
<dbReference type="AlphaFoldDB" id="A0A0J0XVQ9"/>
<dbReference type="PANTHER" id="PTHR43662">
    <property type="match status" value="1"/>
</dbReference>